<dbReference type="PANTHER" id="PTHR11461:SF342">
    <property type="entry name" value="SERINE PROTEASE INHIBITOR 28DC"/>
    <property type="match status" value="1"/>
</dbReference>
<reference evidence="7" key="1">
    <citation type="submission" date="2013-03" db="EMBL/GenBank/DDBJ databases">
        <title>The Genome Sequence of Anopheles dirus WRAIR2.</title>
        <authorList>
            <consortium name="The Broad Institute Genomics Platform"/>
            <person name="Neafsey D.E."/>
            <person name="Walton C."/>
            <person name="Walker B."/>
            <person name="Young S.K."/>
            <person name="Zeng Q."/>
            <person name="Gargeya S."/>
            <person name="Fitzgerald M."/>
            <person name="Haas B."/>
            <person name="Abouelleil A."/>
            <person name="Allen A.W."/>
            <person name="Alvarado L."/>
            <person name="Arachchi H.M."/>
            <person name="Berlin A.M."/>
            <person name="Chapman S.B."/>
            <person name="Gainer-Dewar J."/>
            <person name="Goldberg J."/>
            <person name="Griggs A."/>
            <person name="Gujja S."/>
            <person name="Hansen M."/>
            <person name="Howarth C."/>
            <person name="Imamovic A."/>
            <person name="Ireland A."/>
            <person name="Larimer J."/>
            <person name="McCowan C."/>
            <person name="Murphy C."/>
            <person name="Pearson M."/>
            <person name="Poon T.W."/>
            <person name="Priest M."/>
            <person name="Roberts A."/>
            <person name="Saif S."/>
            <person name="Shea T."/>
            <person name="Sisk P."/>
            <person name="Sykes S."/>
            <person name="Wortman J."/>
            <person name="Nusbaum C."/>
            <person name="Birren B."/>
        </authorList>
    </citation>
    <scope>NUCLEOTIDE SEQUENCE [LARGE SCALE GENOMIC DNA]</scope>
    <source>
        <strain evidence="7">WRAIR2</strain>
    </source>
</reference>
<name>A0A182NF79_9DIPT</name>
<sequence>MASAAFGALAPSKIPLCPVLLLGLLLSASVLWSMANAANPASTSKQQPSKAISEQLVGAINDLARTLGQQLGASTGSNSSKAEIFSPVSIGSMMFLLLRASNVQARSELLTVLGLEQFKTPRVNMSIAQNLGRLLKELRHDIPGKGILDQLPDWQSARNCNSATADYDDEEEDDDNYLEEPIQPNVVKLANAMFFQEGLVTDEKFVRTAQNAYQAQIQQVNFAQQPHAALIAINDWVNRSTHGRIEEILTQEPDRSTQVILANALYFKGTWETFFNEPQYTRQQPFYPDGENEPSVMVPTMFAGGCYPYHYSPELDARIMAFPYRNRTTSMYIILPNDSNRTKVRHLQATLSSAALDRLIDRMRLQKAMVQVPRMHITSTYDLKAMLQKLGLNALFDNSRSKQKITPNGDKIRPAKLFIDQMKHKIDLDVNERGTEGGAVTITAMERSLPPVTFRVRGPFLLAIRHDPTKMLLFYGAVFDPS</sequence>
<dbReference type="InterPro" id="IPR023796">
    <property type="entry name" value="Serpin_dom"/>
</dbReference>
<dbReference type="EnsemblMetazoa" id="ADIR006301-RA">
    <property type="protein sequence ID" value="ADIR006301-PA"/>
    <property type="gene ID" value="ADIR006301"/>
</dbReference>
<accession>A0A182NF79</accession>
<proteinExistence type="inferred from homology"/>
<dbReference type="STRING" id="7168.A0A182NF79"/>
<feature type="signal peptide" evidence="4">
    <location>
        <begin position="1"/>
        <end position="37"/>
    </location>
</feature>
<dbReference type="FunFam" id="2.30.39.10:FF:000035">
    <property type="entry name" value="Serine protease inhibitor (serpin) 16"/>
    <property type="match status" value="1"/>
</dbReference>
<dbReference type="SMART" id="SM00093">
    <property type="entry name" value="SERPIN"/>
    <property type="match status" value="1"/>
</dbReference>
<evidence type="ECO:0000256" key="3">
    <source>
        <dbReference type="RuleBase" id="RU000411"/>
    </source>
</evidence>
<dbReference type="AlphaFoldDB" id="A0A182NF79"/>
<evidence type="ECO:0000313" key="6">
    <source>
        <dbReference type="EnsemblMetazoa" id="ADIR006301-PA"/>
    </source>
</evidence>
<dbReference type="PANTHER" id="PTHR11461">
    <property type="entry name" value="SERINE PROTEASE INHIBITOR, SERPIN"/>
    <property type="match status" value="1"/>
</dbReference>
<feature type="chain" id="PRO_5008129863" description="Serpin domain-containing protein" evidence="4">
    <location>
        <begin position="38"/>
        <end position="482"/>
    </location>
</feature>
<dbReference type="Gene3D" id="2.30.39.10">
    <property type="entry name" value="Alpha-1-antitrypsin, domain 1"/>
    <property type="match status" value="1"/>
</dbReference>
<evidence type="ECO:0000313" key="7">
    <source>
        <dbReference type="Proteomes" id="UP000075884"/>
    </source>
</evidence>
<keyword evidence="2" id="KW-0722">Serine protease inhibitor</keyword>
<organism evidence="6 7">
    <name type="scientific">Anopheles dirus</name>
    <dbReference type="NCBI Taxonomy" id="7168"/>
    <lineage>
        <taxon>Eukaryota</taxon>
        <taxon>Metazoa</taxon>
        <taxon>Ecdysozoa</taxon>
        <taxon>Arthropoda</taxon>
        <taxon>Hexapoda</taxon>
        <taxon>Insecta</taxon>
        <taxon>Pterygota</taxon>
        <taxon>Neoptera</taxon>
        <taxon>Endopterygota</taxon>
        <taxon>Diptera</taxon>
        <taxon>Nematocera</taxon>
        <taxon>Culicoidea</taxon>
        <taxon>Culicidae</taxon>
        <taxon>Anophelinae</taxon>
        <taxon>Anopheles</taxon>
    </lineage>
</organism>
<reference evidence="6" key="2">
    <citation type="submission" date="2020-05" db="UniProtKB">
        <authorList>
            <consortium name="EnsemblMetazoa"/>
        </authorList>
    </citation>
    <scope>IDENTIFICATION</scope>
    <source>
        <strain evidence="6">WRAIR2</strain>
    </source>
</reference>
<dbReference type="Pfam" id="PF00079">
    <property type="entry name" value="Serpin"/>
    <property type="match status" value="1"/>
</dbReference>
<comment type="similarity">
    <text evidence="3">Belongs to the serpin family.</text>
</comment>
<feature type="domain" description="Serpin" evidence="5">
    <location>
        <begin position="65"/>
        <end position="481"/>
    </location>
</feature>
<dbReference type="InterPro" id="IPR000215">
    <property type="entry name" value="Serpin_fam"/>
</dbReference>
<keyword evidence="7" id="KW-1185">Reference proteome</keyword>
<evidence type="ECO:0000256" key="1">
    <source>
        <dbReference type="ARBA" id="ARBA00022690"/>
    </source>
</evidence>
<dbReference type="GO" id="GO:0004867">
    <property type="term" value="F:serine-type endopeptidase inhibitor activity"/>
    <property type="evidence" value="ECO:0007669"/>
    <property type="project" value="UniProtKB-KW"/>
</dbReference>
<dbReference type="GO" id="GO:0045861">
    <property type="term" value="P:negative regulation of proteolysis"/>
    <property type="evidence" value="ECO:0007669"/>
    <property type="project" value="UniProtKB-ARBA"/>
</dbReference>
<dbReference type="InterPro" id="IPR042178">
    <property type="entry name" value="Serpin_sf_1"/>
</dbReference>
<keyword evidence="1" id="KW-0646">Protease inhibitor</keyword>
<protein>
    <recommendedName>
        <fullName evidence="5">Serpin domain-containing protein</fullName>
    </recommendedName>
</protein>
<dbReference type="CDD" id="cd19597">
    <property type="entry name" value="serpin28D-like_insects"/>
    <property type="match status" value="1"/>
</dbReference>
<keyword evidence="4" id="KW-0732">Signal</keyword>
<evidence type="ECO:0000256" key="2">
    <source>
        <dbReference type="ARBA" id="ARBA00022900"/>
    </source>
</evidence>
<evidence type="ECO:0000256" key="4">
    <source>
        <dbReference type="SAM" id="SignalP"/>
    </source>
</evidence>
<evidence type="ECO:0000259" key="5">
    <source>
        <dbReference type="SMART" id="SM00093"/>
    </source>
</evidence>
<dbReference type="InterPro" id="IPR042185">
    <property type="entry name" value="Serpin_sf_2"/>
</dbReference>
<dbReference type="Gene3D" id="3.30.497.10">
    <property type="entry name" value="Antithrombin, subunit I, domain 2"/>
    <property type="match status" value="1"/>
</dbReference>
<dbReference type="VEuPathDB" id="VectorBase:ADIR006301"/>
<dbReference type="Proteomes" id="UP000075884">
    <property type="component" value="Unassembled WGS sequence"/>
</dbReference>
<dbReference type="SUPFAM" id="SSF56574">
    <property type="entry name" value="Serpins"/>
    <property type="match status" value="1"/>
</dbReference>
<dbReference type="GO" id="GO:0005615">
    <property type="term" value="C:extracellular space"/>
    <property type="evidence" value="ECO:0007669"/>
    <property type="project" value="InterPro"/>
</dbReference>
<dbReference type="InterPro" id="IPR036186">
    <property type="entry name" value="Serpin_sf"/>
</dbReference>